<evidence type="ECO:0000259" key="5">
    <source>
        <dbReference type="PROSITE" id="PS51380"/>
    </source>
</evidence>
<evidence type="ECO:0000256" key="3">
    <source>
        <dbReference type="ARBA" id="ARBA00022989"/>
    </source>
</evidence>
<dbReference type="Pfam" id="PF03124">
    <property type="entry name" value="EXS"/>
    <property type="match status" value="1"/>
</dbReference>
<keyword evidence="7" id="KW-1185">Reference proteome</keyword>
<dbReference type="InterPro" id="IPR052486">
    <property type="entry name" value="PHO1"/>
</dbReference>
<evidence type="ECO:0000256" key="1">
    <source>
        <dbReference type="ARBA" id="ARBA00004141"/>
    </source>
</evidence>
<dbReference type="AlphaFoldDB" id="A0AAD2EAZ0"/>
<accession>A0AAD2EAZ0</accession>
<name>A0AAD2EAZ0_9LAMI</name>
<organism evidence="6 7">
    <name type="scientific">Fraxinus pennsylvanica</name>
    <dbReference type="NCBI Taxonomy" id="56036"/>
    <lineage>
        <taxon>Eukaryota</taxon>
        <taxon>Viridiplantae</taxon>
        <taxon>Streptophyta</taxon>
        <taxon>Embryophyta</taxon>
        <taxon>Tracheophyta</taxon>
        <taxon>Spermatophyta</taxon>
        <taxon>Magnoliopsida</taxon>
        <taxon>eudicotyledons</taxon>
        <taxon>Gunneridae</taxon>
        <taxon>Pentapetalae</taxon>
        <taxon>asterids</taxon>
        <taxon>lamiids</taxon>
        <taxon>Lamiales</taxon>
        <taxon>Oleaceae</taxon>
        <taxon>Oleeae</taxon>
        <taxon>Fraxinus</taxon>
    </lineage>
</organism>
<comment type="subcellular location">
    <subcellularLocation>
        <location evidence="1">Membrane</location>
        <topology evidence="1">Multi-pass membrane protein</topology>
    </subcellularLocation>
</comment>
<dbReference type="GO" id="GO:0016036">
    <property type="term" value="P:cellular response to phosphate starvation"/>
    <property type="evidence" value="ECO:0007669"/>
    <property type="project" value="InterPro"/>
</dbReference>
<dbReference type="EMBL" id="OU503056">
    <property type="protein sequence ID" value="CAI9785337.1"/>
    <property type="molecule type" value="Genomic_DNA"/>
</dbReference>
<evidence type="ECO:0000313" key="7">
    <source>
        <dbReference type="Proteomes" id="UP000834106"/>
    </source>
</evidence>
<proteinExistence type="predicted"/>
<feature type="domain" description="EXS" evidence="5">
    <location>
        <begin position="1"/>
        <end position="99"/>
    </location>
</feature>
<protein>
    <recommendedName>
        <fullName evidence="5">EXS domain-containing protein</fullName>
    </recommendedName>
</protein>
<sequence length="99" mass="11614">MKTIDFLAKSTFFNDLEQICYFVQGLNLILRLAWLQTVFPYNFGSVDYRVTGLLLAALEVVRRGQWNFYRLENEHLNNAGKFRAVKTIPLPFHEVDDQD</sequence>
<dbReference type="GO" id="GO:0016020">
    <property type="term" value="C:membrane"/>
    <property type="evidence" value="ECO:0007669"/>
    <property type="project" value="UniProtKB-SubCell"/>
</dbReference>
<dbReference type="PROSITE" id="PS51380">
    <property type="entry name" value="EXS"/>
    <property type="match status" value="1"/>
</dbReference>
<evidence type="ECO:0000256" key="4">
    <source>
        <dbReference type="ARBA" id="ARBA00023136"/>
    </source>
</evidence>
<dbReference type="InterPro" id="IPR004342">
    <property type="entry name" value="EXS_C"/>
</dbReference>
<dbReference type="Proteomes" id="UP000834106">
    <property type="component" value="Chromosome 21"/>
</dbReference>
<gene>
    <name evidence="6" type="ORF">FPE_LOCUS32767</name>
</gene>
<reference evidence="6" key="1">
    <citation type="submission" date="2023-05" db="EMBL/GenBank/DDBJ databases">
        <authorList>
            <person name="Huff M."/>
        </authorList>
    </citation>
    <scope>NUCLEOTIDE SEQUENCE</scope>
</reference>
<keyword evidence="4" id="KW-0472">Membrane</keyword>
<evidence type="ECO:0000313" key="6">
    <source>
        <dbReference type="EMBL" id="CAI9785337.1"/>
    </source>
</evidence>
<keyword evidence="3" id="KW-1133">Transmembrane helix</keyword>
<evidence type="ECO:0000256" key="2">
    <source>
        <dbReference type="ARBA" id="ARBA00022692"/>
    </source>
</evidence>
<dbReference type="PANTHER" id="PTHR48477">
    <property type="entry name" value="PHOSPHATE TRANSPORTER PHO1"/>
    <property type="match status" value="1"/>
</dbReference>
<keyword evidence="2" id="KW-0812">Transmembrane</keyword>
<dbReference type="PANTHER" id="PTHR48477:SF1">
    <property type="entry name" value="PHOSPHATE TRANSPORTER PHO1"/>
    <property type="match status" value="1"/>
</dbReference>